<dbReference type="PRINTS" id="PR00063">
    <property type="entry name" value="RIBOSOMALL27"/>
</dbReference>
<dbReference type="GO" id="GO:0003735">
    <property type="term" value="F:structural constituent of ribosome"/>
    <property type="evidence" value="ECO:0007669"/>
    <property type="project" value="InterPro"/>
</dbReference>
<reference evidence="7" key="1">
    <citation type="submission" date="2019-04" db="EMBL/GenBank/DDBJ databases">
        <title>Evolution of Biomass-Degrading Anaerobic Consortia Revealed by Metagenomics.</title>
        <authorList>
            <person name="Peng X."/>
        </authorList>
    </citation>
    <scope>NUCLEOTIDE SEQUENCE</scope>
    <source>
        <strain evidence="7">SIG66</strain>
    </source>
</reference>
<dbReference type="GO" id="GO:0006412">
    <property type="term" value="P:translation"/>
    <property type="evidence" value="ECO:0007669"/>
    <property type="project" value="UniProtKB-UniRule"/>
</dbReference>
<dbReference type="EMBL" id="SUVG01000003">
    <property type="protein sequence ID" value="MBE6421093.1"/>
    <property type="molecule type" value="Genomic_DNA"/>
</dbReference>
<name>A0A928HEV4_9BACT</name>
<dbReference type="SUPFAM" id="SSF110324">
    <property type="entry name" value="Ribosomal L27 protein-like"/>
    <property type="match status" value="1"/>
</dbReference>
<evidence type="ECO:0000256" key="2">
    <source>
        <dbReference type="ARBA" id="ARBA00022980"/>
    </source>
</evidence>
<evidence type="ECO:0000256" key="6">
    <source>
        <dbReference type="SAM" id="MobiDB-lite"/>
    </source>
</evidence>
<evidence type="ECO:0000313" key="8">
    <source>
        <dbReference type="Proteomes" id="UP000725649"/>
    </source>
</evidence>
<dbReference type="PROSITE" id="PS00831">
    <property type="entry name" value="RIBOSOMAL_L27"/>
    <property type="match status" value="1"/>
</dbReference>
<comment type="similarity">
    <text evidence="1 5">Belongs to the bacterial ribosomal protein bL27 family.</text>
</comment>
<dbReference type="Gene3D" id="2.40.50.100">
    <property type="match status" value="1"/>
</dbReference>
<dbReference type="InterPro" id="IPR018261">
    <property type="entry name" value="Ribosomal_bL27_CS"/>
</dbReference>
<dbReference type="InterPro" id="IPR001684">
    <property type="entry name" value="Ribosomal_bL27"/>
</dbReference>
<dbReference type="GO" id="GO:0022625">
    <property type="term" value="C:cytosolic large ribosomal subunit"/>
    <property type="evidence" value="ECO:0007669"/>
    <property type="project" value="TreeGrafter"/>
</dbReference>
<keyword evidence="3 5" id="KW-0687">Ribonucleoprotein</keyword>
<keyword evidence="2 5" id="KW-0689">Ribosomal protein</keyword>
<protein>
    <recommendedName>
        <fullName evidence="4 5">Large ribosomal subunit protein bL27</fullName>
    </recommendedName>
</protein>
<comment type="caution">
    <text evidence="7">The sequence shown here is derived from an EMBL/GenBank/DDBJ whole genome shotgun (WGS) entry which is preliminary data.</text>
</comment>
<dbReference type="PANTHER" id="PTHR15893">
    <property type="entry name" value="RIBOSOMAL PROTEIN L27"/>
    <property type="match status" value="1"/>
</dbReference>
<evidence type="ECO:0000256" key="3">
    <source>
        <dbReference type="ARBA" id="ARBA00023274"/>
    </source>
</evidence>
<dbReference type="NCBIfam" id="TIGR00062">
    <property type="entry name" value="L27"/>
    <property type="match status" value="1"/>
</dbReference>
<evidence type="ECO:0000313" key="7">
    <source>
        <dbReference type="EMBL" id="MBE6421093.1"/>
    </source>
</evidence>
<evidence type="ECO:0000256" key="4">
    <source>
        <dbReference type="ARBA" id="ARBA00035175"/>
    </source>
</evidence>
<dbReference type="FunFam" id="2.40.50.100:FF:000020">
    <property type="entry name" value="50S ribosomal protein L27"/>
    <property type="match status" value="1"/>
</dbReference>
<dbReference type="PANTHER" id="PTHR15893:SF0">
    <property type="entry name" value="LARGE RIBOSOMAL SUBUNIT PROTEIN BL27M"/>
    <property type="match status" value="1"/>
</dbReference>
<dbReference type="HAMAP" id="MF_00539">
    <property type="entry name" value="Ribosomal_bL27"/>
    <property type="match status" value="1"/>
</dbReference>
<proteinExistence type="inferred from homology"/>
<feature type="compositionally biased region" description="Polar residues" evidence="6">
    <location>
        <begin position="1"/>
        <end position="13"/>
    </location>
</feature>
<organism evidence="7 8">
    <name type="scientific">Candidatus Avelusimicrobium gallicola</name>
    <dbReference type="NCBI Taxonomy" id="2562704"/>
    <lineage>
        <taxon>Bacteria</taxon>
        <taxon>Pseudomonadati</taxon>
        <taxon>Elusimicrobiota</taxon>
        <taxon>Elusimicrobia</taxon>
        <taxon>Elusimicrobiales</taxon>
        <taxon>Elusimicrobiaceae</taxon>
        <taxon>Candidatus Avelusimicrobium</taxon>
    </lineage>
</organism>
<evidence type="ECO:0000256" key="5">
    <source>
        <dbReference type="HAMAP-Rule" id="MF_00539"/>
    </source>
</evidence>
<accession>A0A928HEV4</accession>
<feature type="region of interest" description="Disordered" evidence="6">
    <location>
        <begin position="1"/>
        <end position="23"/>
    </location>
</feature>
<sequence length="114" mass="12330">MAHTKAQGSSSNGRDSHGQRLGIKRYGSQFVNAGEIIVRQRGTKFLPGTNVSRSSDDSLFARVSGIVTFEWVRRGKQQISVYPKVAETKEAKAPAKKAAAKKTPAKAKTAKADK</sequence>
<feature type="compositionally biased region" description="Basic residues" evidence="6">
    <location>
        <begin position="94"/>
        <end position="114"/>
    </location>
</feature>
<dbReference type="AlphaFoldDB" id="A0A928HEV4"/>
<dbReference type="Proteomes" id="UP000725649">
    <property type="component" value="Unassembled WGS sequence"/>
</dbReference>
<feature type="region of interest" description="Disordered" evidence="6">
    <location>
        <begin position="90"/>
        <end position="114"/>
    </location>
</feature>
<dbReference type="Pfam" id="PF01016">
    <property type="entry name" value="Ribosomal_L27"/>
    <property type="match status" value="1"/>
</dbReference>
<evidence type="ECO:0000256" key="1">
    <source>
        <dbReference type="ARBA" id="ARBA00010797"/>
    </source>
</evidence>
<gene>
    <name evidence="5" type="primary">rpmA</name>
    <name evidence="7" type="ORF">E7027_03025</name>
</gene>